<dbReference type="Pfam" id="PF01476">
    <property type="entry name" value="LysM"/>
    <property type="match status" value="1"/>
</dbReference>
<dbReference type="RefSeq" id="WP_088029355.1">
    <property type="nucleotide sequence ID" value="NZ_FWZD01000068.1"/>
</dbReference>
<evidence type="ECO:0000313" key="3">
    <source>
        <dbReference type="Proteomes" id="UP000194439"/>
    </source>
</evidence>
<dbReference type="EMBL" id="FWZD01000068">
    <property type="protein sequence ID" value="SME35513.1"/>
    <property type="molecule type" value="Genomic_DNA"/>
</dbReference>
<organism evidence="2 3">
    <name type="scientific">Bacillus mobilis</name>
    <dbReference type="NCBI Taxonomy" id="2026190"/>
    <lineage>
        <taxon>Bacteria</taxon>
        <taxon>Bacillati</taxon>
        <taxon>Bacillota</taxon>
        <taxon>Bacilli</taxon>
        <taxon>Bacillales</taxon>
        <taxon>Bacillaceae</taxon>
        <taxon>Bacillus</taxon>
        <taxon>Bacillus cereus group</taxon>
    </lineage>
</organism>
<dbReference type="Gene3D" id="3.10.350.10">
    <property type="entry name" value="LysM domain"/>
    <property type="match status" value="1"/>
</dbReference>
<dbReference type="PROSITE" id="PS51782">
    <property type="entry name" value="LYSM"/>
    <property type="match status" value="1"/>
</dbReference>
<reference evidence="3" key="1">
    <citation type="submission" date="2017-04" db="EMBL/GenBank/DDBJ databases">
        <authorList>
            <person name="Criscuolo A."/>
        </authorList>
    </citation>
    <scope>NUCLEOTIDE SEQUENCE [LARGE SCALE GENOMIC DNA]</scope>
</reference>
<dbReference type="InterPro" id="IPR018392">
    <property type="entry name" value="LysM"/>
</dbReference>
<protein>
    <submittedName>
        <fullName evidence="2">Spore protein YkvP</fullName>
    </submittedName>
</protein>
<evidence type="ECO:0000313" key="2">
    <source>
        <dbReference type="EMBL" id="SME35513.1"/>
    </source>
</evidence>
<dbReference type="InterPro" id="IPR036779">
    <property type="entry name" value="LysM_dom_sf"/>
</dbReference>
<dbReference type="SMART" id="SM00257">
    <property type="entry name" value="LysM"/>
    <property type="match status" value="1"/>
</dbReference>
<dbReference type="Pfam" id="PF13524">
    <property type="entry name" value="Glyco_trans_1_2"/>
    <property type="match status" value="1"/>
</dbReference>
<dbReference type="SUPFAM" id="SSF54106">
    <property type="entry name" value="LysM domain"/>
    <property type="match status" value="1"/>
</dbReference>
<dbReference type="InterPro" id="IPR024542">
    <property type="entry name" value="YkvP_N"/>
</dbReference>
<evidence type="ECO:0000259" key="1">
    <source>
        <dbReference type="PROSITE" id="PS51782"/>
    </source>
</evidence>
<dbReference type="Proteomes" id="UP000194439">
    <property type="component" value="Unassembled WGS sequence"/>
</dbReference>
<gene>
    <name evidence="2" type="primary">ykvP_3</name>
    <name evidence="2" type="ORF">BACERE00185_04346</name>
</gene>
<dbReference type="AlphaFoldDB" id="A0A1Y6AG92"/>
<dbReference type="InterPro" id="IPR055259">
    <property type="entry name" value="YkvP/CgeB_Glyco_trans-like"/>
</dbReference>
<dbReference type="Pfam" id="PF12996">
    <property type="entry name" value="DUF3880"/>
    <property type="match status" value="1"/>
</dbReference>
<proteinExistence type="predicted"/>
<dbReference type="CDD" id="cd00118">
    <property type="entry name" value="LysM"/>
    <property type="match status" value="1"/>
</dbReference>
<dbReference type="SUPFAM" id="SSF53756">
    <property type="entry name" value="UDP-Glycosyltransferase/glycogen phosphorylase"/>
    <property type="match status" value="1"/>
</dbReference>
<sequence length="397" mass="45999">MRILFLESSHIWKNNLPRGFQANGHDVLITGPLTKNLSQLLEEFNPDLAISIGWGQEQTKIKQDLIRECMKNTTIPLIYWAVEDPAYTDIWSIPLVKRMKPDFVFTICPKTVRVYQKLGVPAAHLDFGFEETAHYKSHKSSEYDCSIAVVANAYPHILEKYPDHFRSHALNVLIRPLLEKNIRIDFWGNKWDEMSRFFGMDIPKDWIHGPMHYLETCKVYNSADIIIGLQNYQELITQRTYEILGSGGFLLTLDTLGVREMFKPGKDLITVSSSKETLQAIQYFLNHPERKTKIQEQGRITVREHTYKARAKQIIDTLIENNILIEREKISKQIGKIMYVTDLKEDYQMYTIEKGDTLCGISQKFGVSIESLKTLNHLTSNVIFENQILAIRKKDTK</sequence>
<accession>A0A1Y6AG92</accession>
<name>A0A1Y6AG92_9BACI</name>
<dbReference type="Gene3D" id="3.40.50.2000">
    <property type="entry name" value="Glycogen Phosphorylase B"/>
    <property type="match status" value="1"/>
</dbReference>
<feature type="domain" description="LysM" evidence="1">
    <location>
        <begin position="348"/>
        <end position="391"/>
    </location>
</feature>